<dbReference type="CDD" id="cd08054">
    <property type="entry name" value="gp6"/>
    <property type="match status" value="1"/>
</dbReference>
<comment type="caution">
    <text evidence="1">The sequence shown here is derived from an EMBL/GenBank/DDBJ whole genome shotgun (WGS) entry which is preliminary data.</text>
</comment>
<dbReference type="Pfam" id="PF05135">
    <property type="entry name" value="Phage_connect_1"/>
    <property type="match status" value="1"/>
</dbReference>
<dbReference type="InterPro" id="IPR006450">
    <property type="entry name" value="Phage_HK97_gp6-like"/>
</dbReference>
<keyword evidence="2" id="KW-1185">Reference proteome</keyword>
<evidence type="ECO:0000313" key="1">
    <source>
        <dbReference type="EMBL" id="MEE2567331.1"/>
    </source>
</evidence>
<gene>
    <name evidence="1" type="ORF">V0U35_11645</name>
</gene>
<accession>A0ABU7M0V7</accession>
<dbReference type="NCBIfam" id="TIGR02215">
    <property type="entry name" value="phage_chp_gp8"/>
    <property type="match status" value="1"/>
</dbReference>
<dbReference type="InterPro" id="IPR011738">
    <property type="entry name" value="Phage_CHP"/>
</dbReference>
<name>A0ABU7M0V7_9PROT</name>
<proteinExistence type="predicted"/>
<protein>
    <submittedName>
        <fullName evidence="1">Head-tail connector protein</fullName>
    </submittedName>
</protein>
<sequence>MTLQILAPPGVEPVSLDQAKAFLRVTHADEDQLITDLIVAARERVEAETGRALITRTCRETLDDWAVEGRFSPPGTLKLPSPPLQAVTGITLIAADDSETVWSADDYIVDTDSDPGRIAVRGRSGFPRPGRRIAGIRIDFTAGYGDGPEDVPAALKEAVLRLVGEGYPDRDGALSRPLPLSVVSLIAPYRRVRL</sequence>
<dbReference type="Proteomes" id="UP001310692">
    <property type="component" value="Unassembled WGS sequence"/>
</dbReference>
<dbReference type="RefSeq" id="WP_330196893.1">
    <property type="nucleotide sequence ID" value="NZ_JAZDRO010000005.1"/>
</dbReference>
<dbReference type="Gene3D" id="1.10.3230.30">
    <property type="entry name" value="Phage gp6-like head-tail connector protein"/>
    <property type="match status" value="1"/>
</dbReference>
<dbReference type="NCBIfam" id="TIGR01560">
    <property type="entry name" value="put_DNA_pack"/>
    <property type="match status" value="1"/>
</dbReference>
<evidence type="ECO:0000313" key="2">
    <source>
        <dbReference type="Proteomes" id="UP001310692"/>
    </source>
</evidence>
<reference evidence="1 2" key="1">
    <citation type="submission" date="2024-01" db="EMBL/GenBank/DDBJ databases">
        <title>Hyphobacterium bacterium isolated from marine sediment.</title>
        <authorList>
            <person name="Zhao S."/>
        </authorList>
    </citation>
    <scope>NUCLEOTIDE SEQUENCE [LARGE SCALE GENOMIC DNA]</scope>
    <source>
        <strain evidence="1 2">Y60-23</strain>
    </source>
</reference>
<organism evidence="1 2">
    <name type="scientific">Hyphobacterium marinum</name>
    <dbReference type="NCBI Taxonomy" id="3116574"/>
    <lineage>
        <taxon>Bacteria</taxon>
        <taxon>Pseudomonadati</taxon>
        <taxon>Pseudomonadota</taxon>
        <taxon>Alphaproteobacteria</taxon>
        <taxon>Maricaulales</taxon>
        <taxon>Maricaulaceae</taxon>
        <taxon>Hyphobacterium</taxon>
    </lineage>
</organism>
<dbReference type="EMBL" id="JAZDRO010000005">
    <property type="protein sequence ID" value="MEE2567331.1"/>
    <property type="molecule type" value="Genomic_DNA"/>
</dbReference>
<dbReference type="InterPro" id="IPR021146">
    <property type="entry name" value="Phage_gp6-like_head-tail"/>
</dbReference>